<evidence type="ECO:0000259" key="5">
    <source>
        <dbReference type="PROSITE" id="PS50987"/>
    </source>
</evidence>
<reference evidence="6" key="1">
    <citation type="submission" date="2016-01" db="EMBL/GenBank/DDBJ databases">
        <title>Complete genome of Planococcus rifietoensis type strain M8.</title>
        <authorList>
            <person name="See-Too W.S."/>
        </authorList>
    </citation>
    <scope>NUCLEOTIDE SEQUENCE [LARGE SCALE GENOMIC DNA]</scope>
    <source>
        <strain evidence="6">M8</strain>
    </source>
</reference>
<dbReference type="PANTHER" id="PTHR33154">
    <property type="entry name" value="TRANSCRIPTIONAL REGULATOR, ARSR FAMILY"/>
    <property type="match status" value="1"/>
</dbReference>
<feature type="domain" description="Rhodanese" evidence="4">
    <location>
        <begin position="130"/>
        <end position="210"/>
    </location>
</feature>
<dbReference type="GO" id="GO:0003700">
    <property type="term" value="F:DNA-binding transcription factor activity"/>
    <property type="evidence" value="ECO:0007669"/>
    <property type="project" value="InterPro"/>
</dbReference>
<proteinExistence type="predicted"/>
<keyword evidence="2" id="KW-0238">DNA-binding</keyword>
<dbReference type="SMART" id="SM00450">
    <property type="entry name" value="RHOD"/>
    <property type="match status" value="1"/>
</dbReference>
<protein>
    <submittedName>
        <fullName evidence="6">ArsR family transcriptional regulator</fullName>
    </submittedName>
</protein>
<dbReference type="Pfam" id="PF00581">
    <property type="entry name" value="Rhodanese"/>
    <property type="match status" value="1"/>
</dbReference>
<dbReference type="PRINTS" id="PR00778">
    <property type="entry name" value="HTHARSR"/>
</dbReference>
<dbReference type="InterPro" id="IPR001763">
    <property type="entry name" value="Rhodanese-like_dom"/>
</dbReference>
<dbReference type="CDD" id="cd00090">
    <property type="entry name" value="HTH_ARSR"/>
    <property type="match status" value="1"/>
</dbReference>
<dbReference type="SUPFAM" id="SSF52821">
    <property type="entry name" value="Rhodanese/Cell cycle control phosphatase"/>
    <property type="match status" value="1"/>
</dbReference>
<gene>
    <name evidence="6" type="ORF">AUC31_11235</name>
</gene>
<dbReference type="SMART" id="SM00418">
    <property type="entry name" value="HTH_ARSR"/>
    <property type="match status" value="1"/>
</dbReference>
<dbReference type="InterPro" id="IPR036388">
    <property type="entry name" value="WH-like_DNA-bd_sf"/>
</dbReference>
<dbReference type="RefSeq" id="WP_058382437.1">
    <property type="nucleotide sequence ID" value="NZ_CP013659.2"/>
</dbReference>
<dbReference type="InterPro" id="IPR036390">
    <property type="entry name" value="WH_DNA-bd_sf"/>
</dbReference>
<dbReference type="PROSITE" id="PS50987">
    <property type="entry name" value="HTH_ARSR_2"/>
    <property type="match status" value="1"/>
</dbReference>
<dbReference type="PROSITE" id="PS50206">
    <property type="entry name" value="RHODANESE_3"/>
    <property type="match status" value="1"/>
</dbReference>
<dbReference type="Proteomes" id="UP000067683">
    <property type="component" value="Chromosome"/>
</dbReference>
<evidence type="ECO:0000259" key="4">
    <source>
        <dbReference type="PROSITE" id="PS50206"/>
    </source>
</evidence>
<dbReference type="AlphaFoldDB" id="A0A0U2Q9T8"/>
<dbReference type="InterPro" id="IPR011991">
    <property type="entry name" value="ArsR-like_HTH"/>
</dbReference>
<evidence type="ECO:0000256" key="2">
    <source>
        <dbReference type="ARBA" id="ARBA00023125"/>
    </source>
</evidence>
<dbReference type="EMBL" id="CP013659">
    <property type="protein sequence ID" value="ALS75734.1"/>
    <property type="molecule type" value="Genomic_DNA"/>
</dbReference>
<evidence type="ECO:0000256" key="3">
    <source>
        <dbReference type="ARBA" id="ARBA00023163"/>
    </source>
</evidence>
<dbReference type="InterPro" id="IPR036873">
    <property type="entry name" value="Rhodanese-like_dom_sf"/>
</dbReference>
<dbReference type="InterPro" id="IPR051081">
    <property type="entry name" value="HTH_MetalResp_TranReg"/>
</dbReference>
<dbReference type="KEGG" id="prt:AUC31_11235"/>
<keyword evidence="7" id="KW-1185">Reference proteome</keyword>
<name>A0A0U2Q9T8_9BACL</name>
<dbReference type="InterPro" id="IPR001845">
    <property type="entry name" value="HTH_ArsR_DNA-bd_dom"/>
</dbReference>
<dbReference type="STRING" id="200991.AUC31_11235"/>
<keyword evidence="3" id="KW-0804">Transcription</keyword>
<sequence length="224" mass="25031">MEAREFKNFAYGHFTKISKALSSPRRFELLDYLAQGPKTVERLAKETHMSVANTSQHLQALREARLVTSSKVKNHHYYELADNEVAQLLQLTKRLAERQFPDMGEVRTTETTAGGAVPVMSSAEALEEVASGRAVLIDVRAEDEYASRHLTDAVSIPLAQLEEKLEHLPVGKKVIAYCRGAYCLYASDAVRFLRERGFEAYRLDEGPADSAISQEIDTDGGEIR</sequence>
<feature type="domain" description="HTH arsR-type" evidence="5">
    <location>
        <begin position="6"/>
        <end position="100"/>
    </location>
</feature>
<organism evidence="6 7">
    <name type="scientific">Planococcus rifietoensis</name>
    <dbReference type="NCBI Taxonomy" id="200991"/>
    <lineage>
        <taxon>Bacteria</taxon>
        <taxon>Bacillati</taxon>
        <taxon>Bacillota</taxon>
        <taxon>Bacilli</taxon>
        <taxon>Bacillales</taxon>
        <taxon>Caryophanaceae</taxon>
        <taxon>Planococcus</taxon>
    </lineage>
</organism>
<dbReference type="Gene3D" id="1.10.10.10">
    <property type="entry name" value="Winged helix-like DNA-binding domain superfamily/Winged helix DNA-binding domain"/>
    <property type="match status" value="1"/>
</dbReference>
<accession>A0A0U2Q9T8</accession>
<evidence type="ECO:0000256" key="1">
    <source>
        <dbReference type="ARBA" id="ARBA00023015"/>
    </source>
</evidence>
<dbReference type="NCBIfam" id="NF033788">
    <property type="entry name" value="HTH_metalloreg"/>
    <property type="match status" value="1"/>
</dbReference>
<evidence type="ECO:0000313" key="6">
    <source>
        <dbReference type="EMBL" id="ALS75734.1"/>
    </source>
</evidence>
<dbReference type="OrthoDB" id="9800872at2"/>
<dbReference type="SUPFAM" id="SSF46785">
    <property type="entry name" value="Winged helix' DNA-binding domain"/>
    <property type="match status" value="1"/>
</dbReference>
<keyword evidence="1" id="KW-0805">Transcription regulation</keyword>
<evidence type="ECO:0000313" key="7">
    <source>
        <dbReference type="Proteomes" id="UP000067683"/>
    </source>
</evidence>
<dbReference type="Gene3D" id="3.40.250.10">
    <property type="entry name" value="Rhodanese-like domain"/>
    <property type="match status" value="1"/>
</dbReference>
<dbReference type="GO" id="GO:0003677">
    <property type="term" value="F:DNA binding"/>
    <property type="evidence" value="ECO:0007669"/>
    <property type="project" value="UniProtKB-KW"/>
</dbReference>
<dbReference type="Pfam" id="PF01022">
    <property type="entry name" value="HTH_5"/>
    <property type="match status" value="1"/>
</dbReference>
<dbReference type="PANTHER" id="PTHR33154:SF18">
    <property type="entry name" value="ARSENICAL RESISTANCE OPERON REPRESSOR"/>
    <property type="match status" value="1"/>
</dbReference>
<dbReference type="CDD" id="cd00158">
    <property type="entry name" value="RHOD"/>
    <property type="match status" value="1"/>
</dbReference>